<evidence type="ECO:0000313" key="3">
    <source>
        <dbReference type="EMBL" id="GER31306.1"/>
    </source>
</evidence>
<dbReference type="InterPro" id="IPR026960">
    <property type="entry name" value="RVT-Znf"/>
</dbReference>
<accession>A0A5A7PFH9</accession>
<proteinExistence type="predicted"/>
<dbReference type="EMBL" id="BKCP01004450">
    <property type="protein sequence ID" value="GER31306.1"/>
    <property type="molecule type" value="Genomic_DNA"/>
</dbReference>
<sequence length="117" mass="13504">KPLWRAVWQWPGPQCTRTFLWLLTENILLTNVERKRRHLTANGLCEMCGQTEETILQAVRDCSLAVEFGYGLQNVRTVTKGLLTIWLPSLRMDRWGITSYMIHQMGFVSGSTMNFLA</sequence>
<keyword evidence="1" id="KW-0732">Signal</keyword>
<dbReference type="Proteomes" id="UP000325081">
    <property type="component" value="Unassembled WGS sequence"/>
</dbReference>
<dbReference type="Pfam" id="PF13966">
    <property type="entry name" value="zf-RVT"/>
    <property type="match status" value="1"/>
</dbReference>
<feature type="non-terminal residue" evidence="3">
    <location>
        <position position="1"/>
    </location>
</feature>
<feature type="signal peptide" evidence="1">
    <location>
        <begin position="1"/>
        <end position="18"/>
    </location>
</feature>
<name>A0A5A7PFH9_STRAF</name>
<feature type="domain" description="Reverse transcriptase zinc-binding" evidence="2">
    <location>
        <begin position="3"/>
        <end position="67"/>
    </location>
</feature>
<keyword evidence="4" id="KW-1185">Reference proteome</keyword>
<feature type="chain" id="PRO_5022843947" evidence="1">
    <location>
        <begin position="19"/>
        <end position="117"/>
    </location>
</feature>
<reference evidence="4" key="1">
    <citation type="journal article" date="2019" name="Curr. Biol.">
        <title>Genome Sequence of Striga asiatica Provides Insight into the Evolution of Plant Parasitism.</title>
        <authorList>
            <person name="Yoshida S."/>
            <person name="Kim S."/>
            <person name="Wafula E.K."/>
            <person name="Tanskanen J."/>
            <person name="Kim Y.M."/>
            <person name="Honaas L."/>
            <person name="Yang Z."/>
            <person name="Spallek T."/>
            <person name="Conn C.E."/>
            <person name="Ichihashi Y."/>
            <person name="Cheong K."/>
            <person name="Cui S."/>
            <person name="Der J.P."/>
            <person name="Gundlach H."/>
            <person name="Jiao Y."/>
            <person name="Hori C."/>
            <person name="Ishida J.K."/>
            <person name="Kasahara H."/>
            <person name="Kiba T."/>
            <person name="Kim M.S."/>
            <person name="Koo N."/>
            <person name="Laohavisit A."/>
            <person name="Lee Y.H."/>
            <person name="Lumba S."/>
            <person name="McCourt P."/>
            <person name="Mortimer J.C."/>
            <person name="Mutuku J.M."/>
            <person name="Nomura T."/>
            <person name="Sasaki-Sekimoto Y."/>
            <person name="Seto Y."/>
            <person name="Wang Y."/>
            <person name="Wakatake T."/>
            <person name="Sakakibara H."/>
            <person name="Demura T."/>
            <person name="Yamaguchi S."/>
            <person name="Yoneyama K."/>
            <person name="Manabe R.I."/>
            <person name="Nelson D.C."/>
            <person name="Schulman A.H."/>
            <person name="Timko M.P."/>
            <person name="dePamphilis C.W."/>
            <person name="Choi D."/>
            <person name="Shirasu K."/>
        </authorList>
    </citation>
    <scope>NUCLEOTIDE SEQUENCE [LARGE SCALE GENOMIC DNA]</scope>
    <source>
        <strain evidence="4">cv. UVA1</strain>
    </source>
</reference>
<dbReference type="AlphaFoldDB" id="A0A5A7PFH9"/>
<evidence type="ECO:0000259" key="2">
    <source>
        <dbReference type="Pfam" id="PF13966"/>
    </source>
</evidence>
<comment type="caution">
    <text evidence="3">The sequence shown here is derived from an EMBL/GenBank/DDBJ whole genome shotgun (WGS) entry which is preliminary data.</text>
</comment>
<evidence type="ECO:0000256" key="1">
    <source>
        <dbReference type="SAM" id="SignalP"/>
    </source>
</evidence>
<organism evidence="3 4">
    <name type="scientific">Striga asiatica</name>
    <name type="common">Asiatic witchweed</name>
    <name type="synonym">Buchnera asiatica</name>
    <dbReference type="NCBI Taxonomy" id="4170"/>
    <lineage>
        <taxon>Eukaryota</taxon>
        <taxon>Viridiplantae</taxon>
        <taxon>Streptophyta</taxon>
        <taxon>Embryophyta</taxon>
        <taxon>Tracheophyta</taxon>
        <taxon>Spermatophyta</taxon>
        <taxon>Magnoliopsida</taxon>
        <taxon>eudicotyledons</taxon>
        <taxon>Gunneridae</taxon>
        <taxon>Pentapetalae</taxon>
        <taxon>asterids</taxon>
        <taxon>lamiids</taxon>
        <taxon>Lamiales</taxon>
        <taxon>Orobanchaceae</taxon>
        <taxon>Buchnereae</taxon>
        <taxon>Striga</taxon>
    </lineage>
</organism>
<protein>
    <submittedName>
        <fullName evidence="3">Ribonuclease H-like superfamily protein</fullName>
    </submittedName>
</protein>
<gene>
    <name evidence="3" type="ORF">STAS_07302</name>
</gene>
<feature type="non-terminal residue" evidence="3">
    <location>
        <position position="117"/>
    </location>
</feature>
<evidence type="ECO:0000313" key="4">
    <source>
        <dbReference type="Proteomes" id="UP000325081"/>
    </source>
</evidence>
<dbReference type="OrthoDB" id="913477at2759"/>